<comment type="caution">
    <text evidence="2">The sequence shown here is derived from an EMBL/GenBank/DDBJ whole genome shotgun (WGS) entry which is preliminary data.</text>
</comment>
<sequence length="300" mass="33419">MNHDAQIQYALTPSLNIAYEEHGPSAGDPVILLHGFPYSPRAYDEIAPVLAAKGYRIIVPYLRGYGPTRFNSPDTLRSGQQAALAQDLLDLMDALAIKQAALCGYDWGGRAACIVAALKPERVRCLVTGDGYNLQNIPNSTQPLDPETEHRLWYQYYFHTPRGVEGLTQNRRALCELLWKLWSPTWVKNAERYPLSAPLFDNPDFVEVVIHSYRHRFMYAPGDPALEWMEEALTQQPVISVPTISLCGADDGVGPASEIDEDAERFTGPYERRVLAGVGHNIAEEAPEATLKAILDLLEN</sequence>
<keyword evidence="3" id="KW-1185">Reference proteome</keyword>
<dbReference type="EMBL" id="JAHSTV010000007">
    <property type="protein sequence ID" value="MBV4465111.1"/>
    <property type="molecule type" value="Genomic_DNA"/>
</dbReference>
<keyword evidence="2" id="KW-0378">Hydrolase</keyword>
<gene>
    <name evidence="2" type="ORF">KVG95_17445</name>
</gene>
<dbReference type="Proteomes" id="UP000886900">
    <property type="component" value="Unassembled WGS sequence"/>
</dbReference>
<proteinExistence type="predicted"/>
<evidence type="ECO:0000313" key="2">
    <source>
        <dbReference type="EMBL" id="MBV4465111.1"/>
    </source>
</evidence>
<accession>A0ABS6PXC1</accession>
<evidence type="ECO:0000313" key="3">
    <source>
        <dbReference type="Proteomes" id="UP000886900"/>
    </source>
</evidence>
<dbReference type="RefSeq" id="WP_217857311.1">
    <property type="nucleotide sequence ID" value="NZ_JAHSTV010000007.1"/>
</dbReference>
<dbReference type="PANTHER" id="PTHR43798">
    <property type="entry name" value="MONOACYLGLYCEROL LIPASE"/>
    <property type="match status" value="1"/>
</dbReference>
<dbReference type="GO" id="GO:0016787">
    <property type="term" value="F:hydrolase activity"/>
    <property type="evidence" value="ECO:0007669"/>
    <property type="project" value="UniProtKB-KW"/>
</dbReference>
<reference evidence="2" key="1">
    <citation type="submission" date="2021-06" db="EMBL/GenBank/DDBJ databases">
        <title>Updating the genus Pseudomonas: Description of 43 new species and partition of the Pseudomonas putida group.</title>
        <authorList>
            <person name="Girard L."/>
            <person name="Lood C."/>
            <person name="Vandamme P."/>
            <person name="Rokni-Zadeh H."/>
            <person name="Van Noort V."/>
            <person name="Hofte M."/>
            <person name="Lavigne R."/>
            <person name="De Mot R."/>
        </authorList>
    </citation>
    <scope>NUCLEOTIDE SEQUENCE</scope>
    <source>
        <strain evidence="2">SWRI79</strain>
    </source>
</reference>
<feature type="domain" description="AB hydrolase-1" evidence="1">
    <location>
        <begin position="29"/>
        <end position="287"/>
    </location>
</feature>
<name>A0ABS6PXC1_9PSED</name>
<dbReference type="Pfam" id="PF00561">
    <property type="entry name" value="Abhydrolase_1"/>
    <property type="match status" value="1"/>
</dbReference>
<dbReference type="InterPro" id="IPR050266">
    <property type="entry name" value="AB_hydrolase_sf"/>
</dbReference>
<evidence type="ECO:0000259" key="1">
    <source>
        <dbReference type="Pfam" id="PF00561"/>
    </source>
</evidence>
<dbReference type="InterPro" id="IPR000073">
    <property type="entry name" value="AB_hydrolase_1"/>
</dbReference>
<protein>
    <submittedName>
        <fullName evidence="2">Alpha/beta hydrolase</fullName>
    </submittedName>
</protein>
<organism evidence="2 3">
    <name type="scientific">Pseudomonas farris</name>
    <dbReference type="NCBI Taxonomy" id="2841207"/>
    <lineage>
        <taxon>Bacteria</taxon>
        <taxon>Pseudomonadati</taxon>
        <taxon>Pseudomonadota</taxon>
        <taxon>Gammaproteobacteria</taxon>
        <taxon>Pseudomonadales</taxon>
        <taxon>Pseudomonadaceae</taxon>
        <taxon>Pseudomonas</taxon>
    </lineage>
</organism>